<sequence>MQTVTPHTAKDQTTPDFGYDGSTSDRHGSP</sequence>
<protein>
    <submittedName>
        <fullName evidence="2">Uncharacterized protein</fullName>
    </submittedName>
</protein>
<reference evidence="2 3" key="1">
    <citation type="submission" date="2019-02" db="EMBL/GenBank/DDBJ databases">
        <authorList>
            <consortium name="Pathogen Informatics"/>
        </authorList>
    </citation>
    <scope>NUCLEOTIDE SEQUENCE [LARGE SCALE GENOMIC DNA]</scope>
    <source>
        <strain evidence="2 3">3012STDY7078520</strain>
    </source>
</reference>
<feature type="region of interest" description="Disordered" evidence="1">
    <location>
        <begin position="1"/>
        <end position="30"/>
    </location>
</feature>
<accession>A0A449DB64</accession>
<organism evidence="2 3">
    <name type="scientific">Brevibacterium casei</name>
    <dbReference type="NCBI Taxonomy" id="33889"/>
    <lineage>
        <taxon>Bacteria</taxon>
        <taxon>Bacillati</taxon>
        <taxon>Actinomycetota</taxon>
        <taxon>Actinomycetes</taxon>
        <taxon>Micrococcales</taxon>
        <taxon>Brevibacteriaceae</taxon>
        <taxon>Brevibacterium</taxon>
    </lineage>
</organism>
<proteinExistence type="predicted"/>
<dbReference type="AlphaFoldDB" id="A0A449DB64"/>
<feature type="compositionally biased region" description="Polar residues" evidence="1">
    <location>
        <begin position="1"/>
        <end position="15"/>
    </location>
</feature>
<dbReference type="Proteomes" id="UP000386281">
    <property type="component" value="Unassembled WGS sequence"/>
</dbReference>
<name>A0A449DB64_9MICO</name>
<evidence type="ECO:0000313" key="2">
    <source>
        <dbReference type="EMBL" id="VEW14801.1"/>
    </source>
</evidence>
<gene>
    <name evidence="2" type="ORF">NCTC12391_02951</name>
</gene>
<evidence type="ECO:0000256" key="1">
    <source>
        <dbReference type="SAM" id="MobiDB-lite"/>
    </source>
</evidence>
<evidence type="ECO:0000313" key="3">
    <source>
        <dbReference type="Proteomes" id="UP000386281"/>
    </source>
</evidence>
<dbReference type="EMBL" id="CAACXN010000015">
    <property type="protein sequence ID" value="VEW14801.1"/>
    <property type="molecule type" value="Genomic_DNA"/>
</dbReference>